<sequence length="265" mass="30478">MRALRVMAISVMMLCLTVAPWQNAQIKAYDQTTFGWGYKKNTEHNPPDAGKYGNILDKYDSYYVDKSGEKVVYLTFDLGYEAGHTELILDILKQQKIPAAFFLAGHYITSATDLVKRMHEEGHVIGNHSYNHHDFTTLSEEKIKEELNKIDEELDKTIGVRHTQFVRPPRGDFSERTLAITEKLGYTSVFWSAALVDWGSQNGQQSAYKDIVEHIHPGAIILLHATSKDNALALEHLIDELRKRGYQFKSLEYLLWKEHVPFQYE</sequence>
<dbReference type="Proteomes" id="UP000199095">
    <property type="component" value="Unassembled WGS sequence"/>
</dbReference>
<evidence type="ECO:0000256" key="1">
    <source>
        <dbReference type="SAM" id="SignalP"/>
    </source>
</evidence>
<proteinExistence type="predicted"/>
<evidence type="ECO:0000313" key="3">
    <source>
        <dbReference type="EMBL" id="SET72839.1"/>
    </source>
</evidence>
<dbReference type="GO" id="GO:0016020">
    <property type="term" value="C:membrane"/>
    <property type="evidence" value="ECO:0007669"/>
    <property type="project" value="TreeGrafter"/>
</dbReference>
<dbReference type="Gene3D" id="3.20.20.370">
    <property type="entry name" value="Glycoside hydrolase/deacetylase"/>
    <property type="match status" value="1"/>
</dbReference>
<gene>
    <name evidence="3" type="ORF">SAMN05421676_10798</name>
</gene>
<dbReference type="SUPFAM" id="SSF88713">
    <property type="entry name" value="Glycoside hydrolase/deacetylase"/>
    <property type="match status" value="1"/>
</dbReference>
<dbReference type="InterPro" id="IPR011330">
    <property type="entry name" value="Glyco_hydro/deAcase_b/a-brl"/>
</dbReference>
<feature type="signal peptide" evidence="1">
    <location>
        <begin position="1"/>
        <end position="24"/>
    </location>
</feature>
<dbReference type="CDD" id="cd10948">
    <property type="entry name" value="CE4_BsPdaA_like"/>
    <property type="match status" value="1"/>
</dbReference>
<evidence type="ECO:0000313" key="4">
    <source>
        <dbReference type="Proteomes" id="UP000199095"/>
    </source>
</evidence>
<dbReference type="InterPro" id="IPR014235">
    <property type="entry name" value="Spore_PdaA"/>
</dbReference>
<dbReference type="InterPro" id="IPR002509">
    <property type="entry name" value="NODB_dom"/>
</dbReference>
<protein>
    <submittedName>
        <fullName evidence="3">Peptidoglycan-N-acetylmuramic acid deacetylase</fullName>
    </submittedName>
</protein>
<dbReference type="STRING" id="237682.SAMN05421676_10798"/>
<dbReference type="GO" id="GO:0016810">
    <property type="term" value="F:hydrolase activity, acting on carbon-nitrogen (but not peptide) bonds"/>
    <property type="evidence" value="ECO:0007669"/>
    <property type="project" value="InterPro"/>
</dbReference>
<dbReference type="AlphaFoldDB" id="A0A1I0GPE2"/>
<dbReference type="GO" id="GO:0005975">
    <property type="term" value="P:carbohydrate metabolic process"/>
    <property type="evidence" value="ECO:0007669"/>
    <property type="project" value="InterPro"/>
</dbReference>
<feature type="domain" description="NodB homology" evidence="2">
    <location>
        <begin position="70"/>
        <end position="249"/>
    </location>
</feature>
<dbReference type="EMBL" id="FOHJ01000007">
    <property type="protein sequence ID" value="SET72839.1"/>
    <property type="molecule type" value="Genomic_DNA"/>
</dbReference>
<name>A0A1I0GPE2_9BACI</name>
<organism evidence="3 4">
    <name type="scientific">Salinibacillus kushneri</name>
    <dbReference type="NCBI Taxonomy" id="237682"/>
    <lineage>
        <taxon>Bacteria</taxon>
        <taxon>Bacillati</taxon>
        <taxon>Bacillota</taxon>
        <taxon>Bacilli</taxon>
        <taxon>Bacillales</taxon>
        <taxon>Bacillaceae</taxon>
        <taxon>Salinibacillus</taxon>
    </lineage>
</organism>
<dbReference type="PANTHER" id="PTHR10587:SF78">
    <property type="entry name" value="PEPTIDOGLYCAN-N-ACETYLMURAMIC ACID DEACETYLASE PDAA"/>
    <property type="match status" value="1"/>
</dbReference>
<dbReference type="RefSeq" id="WP_245732817.1">
    <property type="nucleotide sequence ID" value="NZ_FOHJ01000007.1"/>
</dbReference>
<keyword evidence="1" id="KW-0732">Signal</keyword>
<reference evidence="4" key="1">
    <citation type="submission" date="2016-10" db="EMBL/GenBank/DDBJ databases">
        <authorList>
            <person name="Varghese N."/>
            <person name="Submissions S."/>
        </authorList>
    </citation>
    <scope>NUCLEOTIDE SEQUENCE [LARGE SCALE GENOMIC DNA]</scope>
    <source>
        <strain evidence="4">CGMCC 1.3566</strain>
    </source>
</reference>
<evidence type="ECO:0000259" key="2">
    <source>
        <dbReference type="PROSITE" id="PS51677"/>
    </source>
</evidence>
<dbReference type="Pfam" id="PF01522">
    <property type="entry name" value="Polysacc_deac_1"/>
    <property type="match status" value="1"/>
</dbReference>
<accession>A0A1I0GPE2</accession>
<dbReference type="PROSITE" id="PS51677">
    <property type="entry name" value="NODB"/>
    <property type="match status" value="1"/>
</dbReference>
<feature type="chain" id="PRO_5011749706" evidence="1">
    <location>
        <begin position="25"/>
        <end position="265"/>
    </location>
</feature>
<dbReference type="PANTHER" id="PTHR10587">
    <property type="entry name" value="GLYCOSYL TRANSFERASE-RELATED"/>
    <property type="match status" value="1"/>
</dbReference>
<dbReference type="NCBIfam" id="TIGR02884">
    <property type="entry name" value="spore_pdaA"/>
    <property type="match status" value="1"/>
</dbReference>
<keyword evidence="4" id="KW-1185">Reference proteome</keyword>
<dbReference type="InterPro" id="IPR050248">
    <property type="entry name" value="Polysacc_deacetylase_ArnD"/>
</dbReference>